<dbReference type="Proteomes" id="UP000789920">
    <property type="component" value="Unassembled WGS sequence"/>
</dbReference>
<dbReference type="EMBL" id="CAJVQC010006730">
    <property type="protein sequence ID" value="CAG8570328.1"/>
    <property type="molecule type" value="Genomic_DNA"/>
</dbReference>
<organism evidence="1 2">
    <name type="scientific">Racocetra persica</name>
    <dbReference type="NCBI Taxonomy" id="160502"/>
    <lineage>
        <taxon>Eukaryota</taxon>
        <taxon>Fungi</taxon>
        <taxon>Fungi incertae sedis</taxon>
        <taxon>Mucoromycota</taxon>
        <taxon>Glomeromycotina</taxon>
        <taxon>Glomeromycetes</taxon>
        <taxon>Diversisporales</taxon>
        <taxon>Gigasporaceae</taxon>
        <taxon>Racocetra</taxon>
    </lineage>
</organism>
<sequence>LKPIDNYTTFDTNTVCDKIKDLLLENLEELDTYSYDEQLDELDNENSKYQSKEFLLKLSIKTEDNITLPAKWSTILADSCNKFHNQILSDIQSQLNNIAITQNDYVLAYKVTKETGVGTQIINESDFESFINDYNQATNKEKEMFINIQIPDESNSNDNNSNKKKPRLFSKKPKESYLDDERHIMASTIAQICKKYFYASCEGSC</sequence>
<keyword evidence="2" id="KW-1185">Reference proteome</keyword>
<evidence type="ECO:0000313" key="2">
    <source>
        <dbReference type="Proteomes" id="UP000789920"/>
    </source>
</evidence>
<accession>A0ACA9M909</accession>
<protein>
    <submittedName>
        <fullName evidence="1">33229_t:CDS:1</fullName>
    </submittedName>
</protein>
<comment type="caution">
    <text evidence="1">The sequence shown here is derived from an EMBL/GenBank/DDBJ whole genome shotgun (WGS) entry which is preliminary data.</text>
</comment>
<feature type="non-terminal residue" evidence="1">
    <location>
        <position position="1"/>
    </location>
</feature>
<name>A0ACA9M909_9GLOM</name>
<reference evidence="1" key="1">
    <citation type="submission" date="2021-06" db="EMBL/GenBank/DDBJ databases">
        <authorList>
            <person name="Kallberg Y."/>
            <person name="Tangrot J."/>
            <person name="Rosling A."/>
        </authorList>
    </citation>
    <scope>NUCLEOTIDE SEQUENCE</scope>
    <source>
        <strain evidence="1">MA461A</strain>
    </source>
</reference>
<proteinExistence type="predicted"/>
<evidence type="ECO:0000313" key="1">
    <source>
        <dbReference type="EMBL" id="CAG8570328.1"/>
    </source>
</evidence>
<gene>
    <name evidence="1" type="ORF">RPERSI_LOCUS4726</name>
</gene>